<dbReference type="Proteomes" id="UP000251197">
    <property type="component" value="Unassembled WGS sequence"/>
</dbReference>
<name>A0A2X2T5D6_9ENTR</name>
<evidence type="ECO:0000313" key="5">
    <source>
        <dbReference type="Proteomes" id="UP000251197"/>
    </source>
</evidence>
<dbReference type="CDD" id="cd00009">
    <property type="entry name" value="AAA"/>
    <property type="match status" value="1"/>
</dbReference>
<dbReference type="InterPro" id="IPR027417">
    <property type="entry name" value="P-loop_NTPase"/>
</dbReference>
<dbReference type="PANTHER" id="PTHR32071">
    <property type="entry name" value="TRANSCRIPTIONAL REGULATORY PROTEIN"/>
    <property type="match status" value="1"/>
</dbReference>
<dbReference type="AlphaFoldDB" id="A0A2X2T5D6"/>
<dbReference type="SUPFAM" id="SSF52540">
    <property type="entry name" value="P-loop containing nucleoside triphosphate hydrolases"/>
    <property type="match status" value="1"/>
</dbReference>
<dbReference type="SMART" id="SM00382">
    <property type="entry name" value="AAA"/>
    <property type="match status" value="1"/>
</dbReference>
<dbReference type="Gene3D" id="3.40.50.300">
    <property type="entry name" value="P-loop containing nucleotide triphosphate hydrolases"/>
    <property type="match status" value="1"/>
</dbReference>
<dbReference type="STRING" id="158822.LH23_01850"/>
<evidence type="ECO:0000313" key="4">
    <source>
        <dbReference type="EMBL" id="SQA99534.1"/>
    </source>
</evidence>
<reference evidence="4 5" key="1">
    <citation type="submission" date="2018-06" db="EMBL/GenBank/DDBJ databases">
        <authorList>
            <consortium name="Pathogen Informatics"/>
            <person name="Doyle S."/>
        </authorList>
    </citation>
    <scope>NUCLEOTIDE SEQUENCE [LARGE SCALE GENOMIC DNA]</scope>
    <source>
        <strain evidence="4 5">NCTC12120</strain>
    </source>
</reference>
<keyword evidence="1" id="KW-0547">Nucleotide-binding</keyword>
<evidence type="ECO:0000256" key="1">
    <source>
        <dbReference type="ARBA" id="ARBA00022741"/>
    </source>
</evidence>
<feature type="domain" description="Sigma-54 factor interaction" evidence="3">
    <location>
        <begin position="111"/>
        <end position="343"/>
    </location>
</feature>
<dbReference type="PANTHER" id="PTHR32071:SF38">
    <property type="entry name" value="PSP OPERON TRANSCRIPTIONAL ACTIVATOR"/>
    <property type="match status" value="1"/>
</dbReference>
<organism evidence="4 5">
    <name type="scientific">Cedecea neteri</name>
    <dbReference type="NCBI Taxonomy" id="158822"/>
    <lineage>
        <taxon>Bacteria</taxon>
        <taxon>Pseudomonadati</taxon>
        <taxon>Pseudomonadota</taxon>
        <taxon>Gammaproteobacteria</taxon>
        <taxon>Enterobacterales</taxon>
        <taxon>Enterobacteriaceae</taxon>
        <taxon>Cedecea</taxon>
    </lineage>
</organism>
<protein>
    <submittedName>
        <fullName evidence="4">Nitrogen assimilation regulatory protein</fullName>
    </submittedName>
</protein>
<dbReference type="GO" id="GO:0005524">
    <property type="term" value="F:ATP binding"/>
    <property type="evidence" value="ECO:0007669"/>
    <property type="project" value="UniProtKB-KW"/>
</dbReference>
<accession>A0A2X2T5D6</accession>
<evidence type="ECO:0000256" key="2">
    <source>
        <dbReference type="ARBA" id="ARBA00022840"/>
    </source>
</evidence>
<evidence type="ECO:0000259" key="3">
    <source>
        <dbReference type="PROSITE" id="PS50045"/>
    </source>
</evidence>
<dbReference type="EMBL" id="UAVU01000003">
    <property type="protein sequence ID" value="SQA99534.1"/>
    <property type="molecule type" value="Genomic_DNA"/>
</dbReference>
<proteinExistence type="predicted"/>
<dbReference type="InterPro" id="IPR002078">
    <property type="entry name" value="Sigma_54_int"/>
</dbReference>
<dbReference type="InterPro" id="IPR003593">
    <property type="entry name" value="AAA+_ATPase"/>
</dbReference>
<dbReference type="Pfam" id="PF00158">
    <property type="entry name" value="Sigma54_activat"/>
    <property type="match status" value="1"/>
</dbReference>
<sequence>MRRIEIILGELERLTQGVDLTDLAKETAFTAEAIGFNLGLARNSVSKDLNQLWNDGLAIKSRGRPVFFLHRHALEAVLGRKLDDAEREVRSVADLLPCQEKLNGDDPFSGLIGYDRSLRDAVDKGRAAVLYPHGLHVLLTGPSGVGKTFFAELMHRFACEHASGGTPPLVYFNCAEYAHNPELLSSHLFGHRQGAFTGANENKPGLVEQADGGYLLLDEVHRLPYEGQEKLFSILDKGEYRPLGSSAVARPISVRLICATTEPVNSALLRTFQRRIQVCIDLPGIRQRSVEEQVELIIGFLQRESRKIERTVSLDKTLLLWLLNKPLEGNIGQLKKRYSVLVRSGMGVGHD</sequence>
<keyword evidence="2" id="KW-0067">ATP-binding</keyword>
<dbReference type="GO" id="GO:0006355">
    <property type="term" value="P:regulation of DNA-templated transcription"/>
    <property type="evidence" value="ECO:0007669"/>
    <property type="project" value="InterPro"/>
</dbReference>
<gene>
    <name evidence="4" type="primary">ntrC_2</name>
    <name evidence="4" type="ORF">NCTC12120_03454</name>
</gene>
<dbReference type="PROSITE" id="PS50045">
    <property type="entry name" value="SIGMA54_INTERACT_4"/>
    <property type="match status" value="1"/>
</dbReference>